<name>A0A2S9XPL1_9BACT</name>
<comment type="caution">
    <text evidence="1">The sequence shown here is derived from an EMBL/GenBank/DDBJ whole genome shotgun (WGS) entry which is preliminary data.</text>
</comment>
<dbReference type="AlphaFoldDB" id="A0A2S9XPL1"/>
<proteinExistence type="predicted"/>
<organism evidence="1 2">
    <name type="scientific">Enhygromyxa salina</name>
    <dbReference type="NCBI Taxonomy" id="215803"/>
    <lineage>
        <taxon>Bacteria</taxon>
        <taxon>Pseudomonadati</taxon>
        <taxon>Myxococcota</taxon>
        <taxon>Polyangia</taxon>
        <taxon>Nannocystales</taxon>
        <taxon>Nannocystaceae</taxon>
        <taxon>Enhygromyxa</taxon>
    </lineage>
</organism>
<dbReference type="OrthoDB" id="9881219at2"/>
<evidence type="ECO:0000313" key="1">
    <source>
        <dbReference type="EMBL" id="PRP94807.1"/>
    </source>
</evidence>
<accession>A0A2S9XPL1</accession>
<evidence type="ECO:0000313" key="2">
    <source>
        <dbReference type="Proteomes" id="UP000238823"/>
    </source>
</evidence>
<gene>
    <name evidence="1" type="ORF">ENSA7_76300</name>
</gene>
<protein>
    <submittedName>
        <fullName evidence="1">Uncharacterized protein</fullName>
    </submittedName>
</protein>
<sequence>MSRLVFHSMYPDMKLPVSGEQVLGPTTLPKRARSFCKPMTDEVRSGVYLHAPIEFEFRHNRQTMWLRTTVGDLRHTSIRHFGVTARADLLVSDLFPERSRELQARFRAVAMGAEFPDDLTDDPCYRINDRLLSAISEPDAPGGMVIVWLGGTLYTEGDDKLLIKGVPNLYQRNRYEVLDAIIESSRWHGWVGAVIRSYDENTWIPVSAAEPFTKAMILGPRTELEIVPFDQLQREVLVDPLRWSDFDATYARPPGKYLRDLRQGGSWDTEWKSKLDLRPPARLPSPQLGAPSTRIADETELSFFETRLRLVEDLRAADRAIEIHHNGRVARFGGADACEVVDELCAWPRLSAAELATRTPFEIGELREFLQRLVEASVLNPVA</sequence>
<dbReference type="Proteomes" id="UP000238823">
    <property type="component" value="Unassembled WGS sequence"/>
</dbReference>
<dbReference type="RefSeq" id="WP_106094398.1">
    <property type="nucleotide sequence ID" value="NZ_PVNL01000139.1"/>
</dbReference>
<dbReference type="EMBL" id="PVNL01000139">
    <property type="protein sequence ID" value="PRP94807.1"/>
    <property type="molecule type" value="Genomic_DNA"/>
</dbReference>
<reference evidence="1 2" key="1">
    <citation type="submission" date="2018-03" db="EMBL/GenBank/DDBJ databases">
        <title>Draft Genome Sequences of the Obligatory Marine Myxobacteria Enhygromyxa salina SWB007.</title>
        <authorList>
            <person name="Poehlein A."/>
            <person name="Moghaddam J.A."/>
            <person name="Harms H."/>
            <person name="Alanjari M."/>
            <person name="Koenig G.M."/>
            <person name="Daniel R."/>
            <person name="Schaeberle T.F."/>
        </authorList>
    </citation>
    <scope>NUCLEOTIDE SEQUENCE [LARGE SCALE GENOMIC DNA]</scope>
    <source>
        <strain evidence="1 2">SWB007</strain>
    </source>
</reference>